<dbReference type="Proteomes" id="UP000004478">
    <property type="component" value="Unassembled WGS sequence"/>
</dbReference>
<feature type="domain" description="Peptidase S9 prolyl oligopeptidase catalytic" evidence="8">
    <location>
        <begin position="487"/>
        <end position="688"/>
    </location>
</feature>
<comment type="function">
    <text evidence="6">This enzyme catalyzes the hydrolysis of the N-terminal peptide bond of an N-acetylated peptide to generate an N-acetylated amino acid and a peptide with a free N-terminus. It preferentially cleaves off Ac-Ala, Ac-Met and Ac-Ser. Also, involved in the degradation of oxidized and glycated proteins.</text>
</comment>
<keyword evidence="7" id="KW-0732">Signal</keyword>
<dbReference type="EMBL" id="AMGM01000011">
    <property type="protein sequence ID" value="EKB50280.1"/>
    <property type="molecule type" value="Genomic_DNA"/>
</dbReference>
<evidence type="ECO:0000259" key="8">
    <source>
        <dbReference type="Pfam" id="PF00326"/>
    </source>
</evidence>
<feature type="signal peptide" evidence="7">
    <location>
        <begin position="1"/>
        <end position="19"/>
    </location>
</feature>
<reference evidence="9 10" key="1">
    <citation type="journal article" date="2012" name="J. Bacteriol.">
        <title>Draft Genome Sequence of Cecembia lonarensis Strain LW9T, Isolated from Lonar Lake, a Haloalkaline Lake in India.</title>
        <authorList>
            <person name="Shivaji S."/>
            <person name="Ara S."/>
            <person name="Singh A."/>
            <person name="Pinnaka A.K."/>
        </authorList>
    </citation>
    <scope>NUCLEOTIDE SEQUENCE [LARGE SCALE GENOMIC DNA]</scope>
    <source>
        <strain evidence="9 10">LW9</strain>
    </source>
</reference>
<dbReference type="Gene3D" id="2.120.10.30">
    <property type="entry name" value="TolB, C-terminal domain"/>
    <property type="match status" value="2"/>
</dbReference>
<sequence>MKRSLSLFLLSFFIQFTFAQSIADFLSVPFPSAMTVSSDGQKLAWVFNAQGERNIYLATSPNYQAEKLTDYQGDNGVDLGELVFSPDGKQLAFVRGNSKNRQGEPANPALLQENTEQRIFLMDLENKAMKAIGAGNSPLFHPNGKSLVYLRSGKVYHKDLLSNNDSESPLFVNRGSISQLSWSPDGKWLAFKSARTDHAFIGLYHVEDKIISYPETSLDHDEYPSWSPDGKFLAYLRVPNINNRILFTPIKESNPWSIRVLDLAIMEAKEVFKSKEGIGSVMVRDLPAQNERLWWTNSGELVFPWENNGWMQLYMVNISTGDWQRLSTGSGFVERVQTTFDPDELLLTSNNFKINGRQVVRLDLKKKTVELLSNLDENHWSPFKTKDGLAYISSNYQRPAWPMLKTSDKEISLAGELFPNQFPKGLVKPEILEIKAKDGFVSHAFLYKPQNYEAGKKYPAVIFLHGGSRRQMLDGFNYSSYYSNADAMQQFFASQGFIALTLNYRSGIGYGIHFREAENYGASGASEVGDVMAAADYLASRPDVAETQIIPWGGSYGGYLTAHALAQAPGKFLTGVDIHGVHNWNPVITNFNPWYQPEKFPEAAELAFRSSPLYHVSNWKEPVLLITGDDDRNVPVSESVELIEILRKQGVEVEQLVFPDEVHSFLLHQNWVKAYEASFDFIQRQLKQKH</sequence>
<dbReference type="InterPro" id="IPR011659">
    <property type="entry name" value="WD40"/>
</dbReference>
<comment type="caution">
    <text evidence="9">The sequence shown here is derived from an EMBL/GenBank/DDBJ whole genome shotgun (WGS) entry which is preliminary data.</text>
</comment>
<keyword evidence="2" id="KW-0720">Serine protease</keyword>
<dbReference type="Pfam" id="PF07676">
    <property type="entry name" value="PD40"/>
    <property type="match status" value="3"/>
</dbReference>
<evidence type="ECO:0000256" key="2">
    <source>
        <dbReference type="ARBA" id="ARBA00022825"/>
    </source>
</evidence>
<keyword evidence="1 9" id="KW-0378">Hydrolase</keyword>
<dbReference type="InterPro" id="IPR001375">
    <property type="entry name" value="Peptidase_S9_cat"/>
</dbReference>
<feature type="chain" id="PRO_5003847327" description="Acyl-peptide hydrolase" evidence="7">
    <location>
        <begin position="20"/>
        <end position="690"/>
    </location>
</feature>
<proteinExistence type="predicted"/>
<dbReference type="PROSITE" id="PS00708">
    <property type="entry name" value="PRO_ENDOPEP_SER"/>
    <property type="match status" value="1"/>
</dbReference>
<dbReference type="InterPro" id="IPR002471">
    <property type="entry name" value="Pept_S9_AS"/>
</dbReference>
<dbReference type="SUPFAM" id="SSF82171">
    <property type="entry name" value="DPP6 N-terminal domain-like"/>
    <property type="match status" value="1"/>
</dbReference>
<evidence type="ECO:0000313" key="10">
    <source>
        <dbReference type="Proteomes" id="UP000004478"/>
    </source>
</evidence>
<dbReference type="GO" id="GO:0004252">
    <property type="term" value="F:serine-type endopeptidase activity"/>
    <property type="evidence" value="ECO:0007669"/>
    <property type="project" value="InterPro"/>
</dbReference>
<organism evidence="9 10">
    <name type="scientific">Cecembia lonarensis (strain CCUG 58316 / KCTC 22772 / LW9)</name>
    <dbReference type="NCBI Taxonomy" id="1225176"/>
    <lineage>
        <taxon>Bacteria</taxon>
        <taxon>Pseudomonadati</taxon>
        <taxon>Bacteroidota</taxon>
        <taxon>Cytophagia</taxon>
        <taxon>Cytophagales</taxon>
        <taxon>Cyclobacteriaceae</taxon>
        <taxon>Cecembia</taxon>
    </lineage>
</organism>
<dbReference type="SUPFAM" id="SSF53474">
    <property type="entry name" value="alpha/beta-Hydrolases"/>
    <property type="match status" value="1"/>
</dbReference>
<protein>
    <recommendedName>
        <fullName evidence="5">Acyl-peptide hydrolase</fullName>
    </recommendedName>
    <alternativeName>
        <fullName evidence="4">Acylaminoacyl-peptidase</fullName>
    </alternativeName>
</protein>
<evidence type="ECO:0000256" key="5">
    <source>
        <dbReference type="ARBA" id="ARBA00032596"/>
    </source>
</evidence>
<dbReference type="InterPro" id="IPR011042">
    <property type="entry name" value="6-blade_b-propeller_TolB-like"/>
</dbReference>
<evidence type="ECO:0000313" key="9">
    <source>
        <dbReference type="EMBL" id="EKB50280.1"/>
    </source>
</evidence>
<dbReference type="AlphaFoldDB" id="K1L1Q1"/>
<evidence type="ECO:0000256" key="7">
    <source>
        <dbReference type="SAM" id="SignalP"/>
    </source>
</evidence>
<evidence type="ECO:0000256" key="4">
    <source>
        <dbReference type="ARBA" id="ARBA00032284"/>
    </source>
</evidence>
<evidence type="ECO:0000256" key="1">
    <source>
        <dbReference type="ARBA" id="ARBA00022801"/>
    </source>
</evidence>
<name>K1L1Q1_CECL9</name>
<keyword evidence="3" id="KW-0007">Acetylation</keyword>
<keyword evidence="10" id="KW-1185">Reference proteome</keyword>
<dbReference type="PATRIC" id="fig|1225176.3.peg.1216"/>
<evidence type="ECO:0000256" key="6">
    <source>
        <dbReference type="ARBA" id="ARBA00045885"/>
    </source>
</evidence>
<keyword evidence="2" id="KW-0645">Protease</keyword>
<dbReference type="PANTHER" id="PTHR42776">
    <property type="entry name" value="SERINE PEPTIDASE S9 FAMILY MEMBER"/>
    <property type="match status" value="1"/>
</dbReference>
<dbReference type="OrthoDB" id="9812921at2"/>
<dbReference type="RefSeq" id="WP_009184181.1">
    <property type="nucleotide sequence ID" value="NZ_AMGM01000011.1"/>
</dbReference>
<dbReference type="Gene3D" id="3.40.50.1820">
    <property type="entry name" value="alpha/beta hydrolase"/>
    <property type="match status" value="1"/>
</dbReference>
<accession>K1L1Q1</accession>
<dbReference type="InterPro" id="IPR029058">
    <property type="entry name" value="AB_hydrolase_fold"/>
</dbReference>
<dbReference type="PANTHER" id="PTHR42776:SF27">
    <property type="entry name" value="DIPEPTIDYL PEPTIDASE FAMILY MEMBER 6"/>
    <property type="match status" value="1"/>
</dbReference>
<evidence type="ECO:0000256" key="3">
    <source>
        <dbReference type="ARBA" id="ARBA00022990"/>
    </source>
</evidence>
<dbReference type="GO" id="GO:0006508">
    <property type="term" value="P:proteolysis"/>
    <property type="evidence" value="ECO:0007669"/>
    <property type="project" value="InterPro"/>
</dbReference>
<dbReference type="Pfam" id="PF00326">
    <property type="entry name" value="Peptidase_S9"/>
    <property type="match status" value="1"/>
</dbReference>
<gene>
    <name evidence="9" type="primary">ptpA_5</name>
    <name evidence="9" type="ORF">B879_01137</name>
</gene>